<dbReference type="PROSITE" id="PS50931">
    <property type="entry name" value="HTH_LYSR"/>
    <property type="match status" value="1"/>
</dbReference>
<organism evidence="6 7">
    <name type="scientific">Acinetobacter tandoii</name>
    <dbReference type="NCBI Taxonomy" id="202954"/>
    <lineage>
        <taxon>Bacteria</taxon>
        <taxon>Pseudomonadati</taxon>
        <taxon>Pseudomonadota</taxon>
        <taxon>Gammaproteobacteria</taxon>
        <taxon>Moraxellales</taxon>
        <taxon>Moraxellaceae</taxon>
        <taxon>Acinetobacter</taxon>
    </lineage>
</organism>
<dbReference type="Pfam" id="PF00126">
    <property type="entry name" value="HTH_1"/>
    <property type="match status" value="1"/>
</dbReference>
<dbReference type="SUPFAM" id="SSF53850">
    <property type="entry name" value="Periplasmic binding protein-like II"/>
    <property type="match status" value="1"/>
</dbReference>
<dbReference type="Pfam" id="PF03466">
    <property type="entry name" value="LysR_substrate"/>
    <property type="match status" value="1"/>
</dbReference>
<gene>
    <name evidence="6" type="ORF">F4W09_04275</name>
</gene>
<name>A0A5N4WQ69_9GAMM</name>
<dbReference type="Gene3D" id="3.40.190.290">
    <property type="match status" value="1"/>
</dbReference>
<evidence type="ECO:0000256" key="2">
    <source>
        <dbReference type="ARBA" id="ARBA00023015"/>
    </source>
</evidence>
<accession>A0A5N4WQ69</accession>
<dbReference type="InterPro" id="IPR050950">
    <property type="entry name" value="HTH-type_LysR_regulators"/>
</dbReference>
<dbReference type="InterPro" id="IPR036390">
    <property type="entry name" value="WH_DNA-bd_sf"/>
</dbReference>
<protein>
    <submittedName>
        <fullName evidence="6">LysR family transcriptional regulator</fullName>
    </submittedName>
</protein>
<dbReference type="SUPFAM" id="SSF46785">
    <property type="entry name" value="Winged helix' DNA-binding domain"/>
    <property type="match status" value="1"/>
</dbReference>
<sequence>MNYMQWKLFLDANDLGSLSKVAQFYNTSQPHISRQLQELEDFCGGRLFHRTGRGVTLTDLGAFLLPKIRHWVKLTEQLQNDIHHSSKNLIGKVRIGSIPSTAHPLLTTVSHRLKKEYPQIELSVREGQGVQLEKWLEEGSVDLSLHYRFHSSSQNGDLYLAEVETYLVGKKEDPLLKDPSIDFTQLDGLPLVTFCRPSSWVTHLENIARQKQTTLNIAFEADSISMQMHLIESGHYYGILSPQAIKNHAQGKKLTAVKITQPNIKRYLSLSMSPHTYLTPPCRKVIEIIKDILKSGDLDFSSVNDDLFS</sequence>
<comment type="similarity">
    <text evidence="1">Belongs to the LysR transcriptional regulatory family.</text>
</comment>
<dbReference type="InterPro" id="IPR000847">
    <property type="entry name" value="LysR_HTH_N"/>
</dbReference>
<keyword evidence="2" id="KW-0805">Transcription regulation</keyword>
<evidence type="ECO:0000256" key="1">
    <source>
        <dbReference type="ARBA" id="ARBA00009437"/>
    </source>
</evidence>
<dbReference type="RefSeq" id="WP_044739393.1">
    <property type="nucleotide sequence ID" value="NZ_VXLD01000002.1"/>
</dbReference>
<keyword evidence="3" id="KW-0238">DNA-binding</keyword>
<evidence type="ECO:0000313" key="6">
    <source>
        <dbReference type="EMBL" id="KAB1857959.1"/>
    </source>
</evidence>
<dbReference type="InterPro" id="IPR036388">
    <property type="entry name" value="WH-like_DNA-bd_sf"/>
</dbReference>
<evidence type="ECO:0000256" key="3">
    <source>
        <dbReference type="ARBA" id="ARBA00023125"/>
    </source>
</evidence>
<reference evidence="6 7" key="1">
    <citation type="submission" date="2019-09" db="EMBL/GenBank/DDBJ databases">
        <title>Draft genome sequence of Acinetobacter tandoii W4-4-4 isolated from environmental water sample.</title>
        <authorList>
            <person name="Wee S.K."/>
            <person name="Yan B."/>
            <person name="Mustaffa S.B."/>
            <person name="Yap E.P.H."/>
        </authorList>
    </citation>
    <scope>NUCLEOTIDE SEQUENCE [LARGE SCALE GENOMIC DNA]</scope>
    <source>
        <strain evidence="6 7">W4-4-4</strain>
    </source>
</reference>
<dbReference type="AlphaFoldDB" id="A0A5N4WQ69"/>
<dbReference type="PANTHER" id="PTHR30419:SF8">
    <property type="entry name" value="NITROGEN ASSIMILATION TRANSCRIPTIONAL ACTIVATOR-RELATED"/>
    <property type="match status" value="1"/>
</dbReference>
<evidence type="ECO:0000313" key="7">
    <source>
        <dbReference type="Proteomes" id="UP000325788"/>
    </source>
</evidence>
<dbReference type="GO" id="GO:0003677">
    <property type="term" value="F:DNA binding"/>
    <property type="evidence" value="ECO:0007669"/>
    <property type="project" value="UniProtKB-KW"/>
</dbReference>
<keyword evidence="4" id="KW-0804">Transcription</keyword>
<feature type="domain" description="HTH lysR-type" evidence="5">
    <location>
        <begin position="1"/>
        <end position="58"/>
    </location>
</feature>
<proteinExistence type="inferred from homology"/>
<comment type="caution">
    <text evidence="6">The sequence shown here is derived from an EMBL/GenBank/DDBJ whole genome shotgun (WGS) entry which is preliminary data.</text>
</comment>
<dbReference type="GO" id="GO:0005829">
    <property type="term" value="C:cytosol"/>
    <property type="evidence" value="ECO:0007669"/>
    <property type="project" value="TreeGrafter"/>
</dbReference>
<dbReference type="Proteomes" id="UP000325788">
    <property type="component" value="Unassembled WGS sequence"/>
</dbReference>
<evidence type="ECO:0000259" key="5">
    <source>
        <dbReference type="PROSITE" id="PS50931"/>
    </source>
</evidence>
<dbReference type="EMBL" id="VXLD01000002">
    <property type="protein sequence ID" value="KAB1857959.1"/>
    <property type="molecule type" value="Genomic_DNA"/>
</dbReference>
<dbReference type="InterPro" id="IPR005119">
    <property type="entry name" value="LysR_subst-bd"/>
</dbReference>
<dbReference type="Gene3D" id="1.10.10.10">
    <property type="entry name" value="Winged helix-like DNA-binding domain superfamily/Winged helix DNA-binding domain"/>
    <property type="match status" value="1"/>
</dbReference>
<dbReference type="GO" id="GO:0003700">
    <property type="term" value="F:DNA-binding transcription factor activity"/>
    <property type="evidence" value="ECO:0007669"/>
    <property type="project" value="InterPro"/>
</dbReference>
<evidence type="ECO:0000256" key="4">
    <source>
        <dbReference type="ARBA" id="ARBA00023163"/>
    </source>
</evidence>
<dbReference type="PANTHER" id="PTHR30419">
    <property type="entry name" value="HTH-TYPE TRANSCRIPTIONAL REGULATOR YBHD"/>
    <property type="match status" value="1"/>
</dbReference>